<keyword evidence="2" id="KW-1185">Reference proteome</keyword>
<dbReference type="AlphaFoldDB" id="A0A8J3PHJ6"/>
<reference evidence="1" key="1">
    <citation type="submission" date="2021-01" db="EMBL/GenBank/DDBJ databases">
        <title>Whole genome shotgun sequence of Catellatospora methionotrophica NBRC 14553.</title>
        <authorList>
            <person name="Komaki H."/>
            <person name="Tamura T."/>
        </authorList>
    </citation>
    <scope>NUCLEOTIDE SEQUENCE</scope>
    <source>
        <strain evidence="1">NBRC 14553</strain>
    </source>
</reference>
<comment type="caution">
    <text evidence="1">The sequence shown here is derived from an EMBL/GenBank/DDBJ whole genome shotgun (WGS) entry which is preliminary data.</text>
</comment>
<dbReference type="SUPFAM" id="SSF48371">
    <property type="entry name" value="ARM repeat"/>
    <property type="match status" value="1"/>
</dbReference>
<evidence type="ECO:0000313" key="1">
    <source>
        <dbReference type="EMBL" id="GIG16488.1"/>
    </source>
</evidence>
<dbReference type="EMBL" id="BONJ01000027">
    <property type="protein sequence ID" value="GIG16488.1"/>
    <property type="molecule type" value="Genomic_DNA"/>
</dbReference>
<dbReference type="Proteomes" id="UP000660339">
    <property type="component" value="Unassembled WGS sequence"/>
</dbReference>
<gene>
    <name evidence="1" type="ORF">Cme02nite_48200</name>
</gene>
<dbReference type="Gene3D" id="1.25.10.10">
    <property type="entry name" value="Leucine-rich Repeat Variant"/>
    <property type="match status" value="1"/>
</dbReference>
<dbReference type="RefSeq" id="WP_166378695.1">
    <property type="nucleotide sequence ID" value="NZ_BAAATT010000005.1"/>
</dbReference>
<proteinExistence type="predicted"/>
<organism evidence="1 2">
    <name type="scientific">Catellatospora methionotrophica</name>
    <dbReference type="NCBI Taxonomy" id="121620"/>
    <lineage>
        <taxon>Bacteria</taxon>
        <taxon>Bacillati</taxon>
        <taxon>Actinomycetota</taxon>
        <taxon>Actinomycetes</taxon>
        <taxon>Micromonosporales</taxon>
        <taxon>Micromonosporaceae</taxon>
        <taxon>Catellatospora</taxon>
    </lineage>
</organism>
<dbReference type="Pfam" id="PF13646">
    <property type="entry name" value="HEAT_2"/>
    <property type="match status" value="1"/>
</dbReference>
<dbReference type="InterPro" id="IPR011989">
    <property type="entry name" value="ARM-like"/>
</dbReference>
<sequence length="518" mass="55645">MAIGARLRRWLLEPPRPVVTAPEPDHLPSPAAPARLAQVFGDPHADPDGLAIAFLSTARGGDDDLRATALRALAASSGGWWARFDDALRETSQWVPRWSQQLAVAVGDDTADLVALVAAGCHRDGRLREAAAVRLAGHDHPVATAVLALRCADWAHQVREAARAAFGSQLAVELDTARLLLVADLAFTLHARKHGGWLMRQVEQLIPRLPDPVLATLLATAQPRLRRAAYRIAVAEGRVGVAQLLAAAFTDGDLGVRRVCADAAMDADTDLTTLRTLRASRTGSIRAEAIRRLSRAGEFDADAALSDPHPLVREIAQAAIRRRDGDPAPYYRRLVATDPPPPGAVAGLGETGTPADAALITPWLTHPATRGRVAAIRALRRLGTGPADALAARLADPSPSVVRHAAAALSERATEIGKDELEALLRPENPIHVRVAGLRIGVARDPWTRLAVSLRLLHDNDEHLRGTAEREVRTWPGYGRLRPVDPRLVPELDTLLASAVPVLGKPLVDLIRFQARLA</sequence>
<protein>
    <recommendedName>
        <fullName evidence="3">HEAT repeat protein</fullName>
    </recommendedName>
</protein>
<accession>A0A8J3PHJ6</accession>
<evidence type="ECO:0008006" key="3">
    <source>
        <dbReference type="Google" id="ProtNLM"/>
    </source>
</evidence>
<evidence type="ECO:0000313" key="2">
    <source>
        <dbReference type="Proteomes" id="UP000660339"/>
    </source>
</evidence>
<name>A0A8J3PHJ6_9ACTN</name>
<dbReference type="InterPro" id="IPR016024">
    <property type="entry name" value="ARM-type_fold"/>
</dbReference>